<dbReference type="PIRSF" id="PIRSF002741">
    <property type="entry name" value="MppA"/>
    <property type="match status" value="1"/>
</dbReference>
<evidence type="ECO:0000313" key="6">
    <source>
        <dbReference type="Proteomes" id="UP000216857"/>
    </source>
</evidence>
<dbReference type="InterPro" id="IPR039424">
    <property type="entry name" value="SBP_5"/>
</dbReference>
<dbReference type="Pfam" id="PF00496">
    <property type="entry name" value="SBP_bac_5"/>
    <property type="match status" value="1"/>
</dbReference>
<comment type="similarity">
    <text evidence="1">Belongs to the bacterial solute-binding protein 5 family.</text>
</comment>
<protein>
    <recommendedName>
        <fullName evidence="4">Solute-binding protein family 5 domain-containing protein</fullName>
    </recommendedName>
</protein>
<comment type="caution">
    <text evidence="5">The sequence shown here is derived from an EMBL/GenBank/DDBJ whole genome shotgun (WGS) entry which is preliminary data.</text>
</comment>
<dbReference type="InterPro" id="IPR030678">
    <property type="entry name" value="Peptide/Ni-bd"/>
</dbReference>
<accession>A0A261R5H7</accession>
<gene>
    <name evidence="5" type="ORF">CAL26_22495</name>
</gene>
<dbReference type="SUPFAM" id="SSF53850">
    <property type="entry name" value="Periplasmic binding protein-like II"/>
    <property type="match status" value="1"/>
</dbReference>
<feature type="domain" description="Solute-binding protein family 5" evidence="4">
    <location>
        <begin position="84"/>
        <end position="450"/>
    </location>
</feature>
<dbReference type="AlphaFoldDB" id="A0A261R5H7"/>
<dbReference type="OrthoDB" id="9801799at2"/>
<name>A0A261R5H7_9BORD</name>
<dbReference type="InterPro" id="IPR000914">
    <property type="entry name" value="SBP_5_dom"/>
</dbReference>
<feature type="chain" id="PRO_5012695268" description="Solute-binding protein family 5 domain-containing protein" evidence="3">
    <location>
        <begin position="33"/>
        <end position="535"/>
    </location>
</feature>
<evidence type="ECO:0000256" key="1">
    <source>
        <dbReference type="ARBA" id="ARBA00005695"/>
    </source>
</evidence>
<evidence type="ECO:0000259" key="4">
    <source>
        <dbReference type="Pfam" id="PF00496"/>
    </source>
</evidence>
<dbReference type="Proteomes" id="UP000216857">
    <property type="component" value="Unassembled WGS sequence"/>
</dbReference>
<dbReference type="GO" id="GO:0043190">
    <property type="term" value="C:ATP-binding cassette (ABC) transporter complex"/>
    <property type="evidence" value="ECO:0007669"/>
    <property type="project" value="InterPro"/>
</dbReference>
<keyword evidence="2 3" id="KW-0732">Signal</keyword>
<dbReference type="GO" id="GO:0030288">
    <property type="term" value="C:outer membrane-bounded periplasmic space"/>
    <property type="evidence" value="ECO:0007669"/>
    <property type="project" value="UniProtKB-ARBA"/>
</dbReference>
<feature type="signal peptide" evidence="3">
    <location>
        <begin position="1"/>
        <end position="32"/>
    </location>
</feature>
<organism evidence="5 6">
    <name type="scientific">Bordetella genomosp. 9</name>
    <dbReference type="NCBI Taxonomy" id="1416803"/>
    <lineage>
        <taxon>Bacteria</taxon>
        <taxon>Pseudomonadati</taxon>
        <taxon>Pseudomonadota</taxon>
        <taxon>Betaproteobacteria</taxon>
        <taxon>Burkholderiales</taxon>
        <taxon>Alcaligenaceae</taxon>
        <taxon>Bordetella</taxon>
    </lineage>
</organism>
<dbReference type="EMBL" id="NEVJ01000003">
    <property type="protein sequence ID" value="OZI20304.1"/>
    <property type="molecule type" value="Genomic_DNA"/>
</dbReference>
<dbReference type="Gene3D" id="3.10.105.10">
    <property type="entry name" value="Dipeptide-binding Protein, Domain 3"/>
    <property type="match status" value="1"/>
</dbReference>
<dbReference type="Gene3D" id="3.40.190.10">
    <property type="entry name" value="Periplasmic binding protein-like II"/>
    <property type="match status" value="1"/>
</dbReference>
<evidence type="ECO:0000256" key="2">
    <source>
        <dbReference type="ARBA" id="ARBA00022729"/>
    </source>
</evidence>
<keyword evidence="6" id="KW-1185">Reference proteome</keyword>
<dbReference type="GO" id="GO:0015833">
    <property type="term" value="P:peptide transport"/>
    <property type="evidence" value="ECO:0007669"/>
    <property type="project" value="TreeGrafter"/>
</dbReference>
<reference evidence="5" key="1">
    <citation type="submission" date="2017-05" db="EMBL/GenBank/DDBJ databases">
        <title>Complete and WGS of Bordetella genogroups.</title>
        <authorList>
            <person name="Spilker T."/>
            <person name="Lipuma J."/>
        </authorList>
    </citation>
    <scope>NUCLEOTIDE SEQUENCE</scope>
    <source>
        <strain evidence="5">AU21707</strain>
    </source>
</reference>
<evidence type="ECO:0000256" key="3">
    <source>
        <dbReference type="SAM" id="SignalP"/>
    </source>
</evidence>
<dbReference type="PANTHER" id="PTHR30290:SF38">
    <property type="entry name" value="D,D-DIPEPTIDE-BINDING PERIPLASMIC PROTEIN DDPA-RELATED"/>
    <property type="match status" value="1"/>
</dbReference>
<proteinExistence type="inferred from homology"/>
<dbReference type="GO" id="GO:1904680">
    <property type="term" value="F:peptide transmembrane transporter activity"/>
    <property type="evidence" value="ECO:0007669"/>
    <property type="project" value="TreeGrafter"/>
</dbReference>
<sequence>MMTMVSDKAKAAYTAACASLALLITCCGVAPAAAQAPQKGGTAVFVMSSDPTMTNPVLTTAFDVGQIGCAIYQGLTTLAPDGSVKPLLAKSWRISEDGRSYSFELNAAKWQDGQAFTSADVKYSLLEASSKYSAVFSAAAHSIDTIDTPAPDNVVIHLKQPFGPLLISLSCTHGGAILPRHIFAGTDIPSNKASTTEPVGTGAFKLASWTRGDNIRLVRNPDYWEAGKPYLDEVIGKIIPQAAARSQALLAGAVDMVSYFAYPVTDYGLVRDRPDFKLTRSPVGPSQDMMFLNTKHAPLNDKRVRQALYIALNREFILKSAFRGVGEVPRTPFGQGSWFASKTIDYRTMYAYDPKRANAMLDEAGVPRGANGYRFSLRYTYNADDAEAASLGIAVQSMWRAVGVQVTLEPLERVSAVKRVYQDATFDVFSIAYTSYFDPALGLARAWSSATMGKPFGNPTGYSDPQVDALLRQAANLTDQAQRAQVYESVQRILADALPILDLRDKVSYDASTAALHGLEGETHLPTWRDAWLQK</sequence>
<dbReference type="PANTHER" id="PTHR30290">
    <property type="entry name" value="PERIPLASMIC BINDING COMPONENT OF ABC TRANSPORTER"/>
    <property type="match status" value="1"/>
</dbReference>
<evidence type="ECO:0000313" key="5">
    <source>
        <dbReference type="EMBL" id="OZI20304.1"/>
    </source>
</evidence>